<evidence type="ECO:0000256" key="3">
    <source>
        <dbReference type="PROSITE-ProRule" id="PRU00023"/>
    </source>
</evidence>
<dbReference type="PANTHER" id="PTHR24188:SF29">
    <property type="entry name" value="GH09064P"/>
    <property type="match status" value="1"/>
</dbReference>
<reference evidence="4" key="1">
    <citation type="submission" date="2022-12" db="EMBL/GenBank/DDBJ databases">
        <authorList>
            <person name="Petersen C."/>
        </authorList>
    </citation>
    <scope>NUCLEOTIDE SEQUENCE</scope>
    <source>
        <strain evidence="4">IBT 15544</strain>
    </source>
</reference>
<feature type="repeat" description="ANK" evidence="3">
    <location>
        <begin position="286"/>
        <end position="318"/>
    </location>
</feature>
<gene>
    <name evidence="4" type="ORF">N7498_004085</name>
</gene>
<feature type="repeat" description="ANK" evidence="3">
    <location>
        <begin position="185"/>
        <end position="217"/>
    </location>
</feature>
<feature type="repeat" description="ANK" evidence="3">
    <location>
        <begin position="357"/>
        <end position="389"/>
    </location>
</feature>
<dbReference type="Pfam" id="PF12796">
    <property type="entry name" value="Ank_2"/>
    <property type="match status" value="3"/>
</dbReference>
<organism evidence="4 5">
    <name type="scientific">Penicillium cinerascens</name>
    <dbReference type="NCBI Taxonomy" id="70096"/>
    <lineage>
        <taxon>Eukaryota</taxon>
        <taxon>Fungi</taxon>
        <taxon>Dikarya</taxon>
        <taxon>Ascomycota</taxon>
        <taxon>Pezizomycotina</taxon>
        <taxon>Eurotiomycetes</taxon>
        <taxon>Eurotiomycetidae</taxon>
        <taxon>Eurotiales</taxon>
        <taxon>Aspergillaceae</taxon>
        <taxon>Penicillium</taxon>
    </lineage>
</organism>
<dbReference type="SUPFAM" id="SSF48403">
    <property type="entry name" value="Ankyrin repeat"/>
    <property type="match status" value="1"/>
</dbReference>
<accession>A0A9W9N467</accession>
<evidence type="ECO:0000313" key="5">
    <source>
        <dbReference type="Proteomes" id="UP001150904"/>
    </source>
</evidence>
<dbReference type="EMBL" id="JAPQKR010000008">
    <property type="protein sequence ID" value="KAJ5212439.1"/>
    <property type="molecule type" value="Genomic_DNA"/>
</dbReference>
<dbReference type="Gene3D" id="1.25.40.20">
    <property type="entry name" value="Ankyrin repeat-containing domain"/>
    <property type="match status" value="1"/>
</dbReference>
<dbReference type="Proteomes" id="UP001150904">
    <property type="component" value="Unassembled WGS sequence"/>
</dbReference>
<keyword evidence="2 3" id="KW-0040">ANK repeat</keyword>
<dbReference type="PANTHER" id="PTHR24188">
    <property type="entry name" value="ANKYRIN REPEAT PROTEIN"/>
    <property type="match status" value="1"/>
</dbReference>
<keyword evidence="5" id="KW-1185">Reference proteome</keyword>
<feature type="repeat" description="ANK" evidence="3">
    <location>
        <begin position="123"/>
        <end position="151"/>
    </location>
</feature>
<reference evidence="4" key="2">
    <citation type="journal article" date="2023" name="IMA Fungus">
        <title>Comparative genomic study of the Penicillium genus elucidates a diverse pangenome and 15 lateral gene transfer events.</title>
        <authorList>
            <person name="Petersen C."/>
            <person name="Sorensen T."/>
            <person name="Nielsen M.R."/>
            <person name="Sondergaard T.E."/>
            <person name="Sorensen J.L."/>
            <person name="Fitzpatrick D.A."/>
            <person name="Frisvad J.C."/>
            <person name="Nielsen K.L."/>
        </authorList>
    </citation>
    <scope>NUCLEOTIDE SEQUENCE</scope>
    <source>
        <strain evidence="4">IBT 15544</strain>
    </source>
</reference>
<dbReference type="InterPro" id="IPR036770">
    <property type="entry name" value="Ankyrin_rpt-contain_sf"/>
</dbReference>
<evidence type="ECO:0000256" key="2">
    <source>
        <dbReference type="ARBA" id="ARBA00023043"/>
    </source>
</evidence>
<dbReference type="PROSITE" id="PS50297">
    <property type="entry name" value="ANK_REP_REGION"/>
    <property type="match status" value="4"/>
</dbReference>
<dbReference type="InterPro" id="IPR002110">
    <property type="entry name" value="Ankyrin_rpt"/>
</dbReference>
<keyword evidence="1" id="KW-0677">Repeat</keyword>
<comment type="caution">
    <text evidence="4">The sequence shown here is derived from an EMBL/GenBank/DDBJ whole genome shotgun (WGS) entry which is preliminary data.</text>
</comment>
<name>A0A9W9N467_9EURO</name>
<dbReference type="GeneID" id="83178448"/>
<dbReference type="OrthoDB" id="341259at2759"/>
<evidence type="ECO:0000256" key="1">
    <source>
        <dbReference type="ARBA" id="ARBA00022737"/>
    </source>
</evidence>
<evidence type="ECO:0008006" key="6">
    <source>
        <dbReference type="Google" id="ProtNLM"/>
    </source>
</evidence>
<dbReference type="RefSeq" id="XP_058310609.1">
    <property type="nucleotide sequence ID" value="XM_058451147.1"/>
</dbReference>
<dbReference type="AlphaFoldDB" id="A0A9W9N467"/>
<evidence type="ECO:0000313" key="4">
    <source>
        <dbReference type="EMBL" id="KAJ5212439.1"/>
    </source>
</evidence>
<protein>
    <recommendedName>
        <fullName evidence="6">F-box domain-containing protein</fullName>
    </recommendedName>
</protein>
<feature type="repeat" description="ANK" evidence="3">
    <location>
        <begin position="218"/>
        <end position="250"/>
    </location>
</feature>
<dbReference type="SUPFAM" id="SSF57850">
    <property type="entry name" value="RING/U-box"/>
    <property type="match status" value="1"/>
</dbReference>
<proteinExistence type="predicted"/>
<dbReference type="Pfam" id="PF00023">
    <property type="entry name" value="Ank"/>
    <property type="match status" value="1"/>
</dbReference>
<dbReference type="SMART" id="SM00248">
    <property type="entry name" value="ANK"/>
    <property type="match status" value="9"/>
</dbReference>
<dbReference type="PROSITE" id="PS50088">
    <property type="entry name" value="ANK_REPEAT"/>
    <property type="match status" value="5"/>
</dbReference>
<sequence>MPLFLDLPLELLLEIWDTLDPTSDEGARNALVRTCHFVYSNFNSLLYRGTVKSTAPGVRALEWAAERGQMRTIHKLLNAGVSPADDTMALLAAAKAGHQDVIQTLLWHDFDPNGTGWCGFCRPIHRAAAHGHVEIVKDLLDSGADIDSLDHDNYTAFEKAVLEGRANVVSVFLERGTSKDTIIRGRGSSLAWAARSGKEEVMKTLLEAGANIEAITDDGATVLHWAVKGEYPKAVALLLEKGAAPDIPDRRGQTPLHCACLARGPSEHSITFLLQHNVEVDRRLSDGRTPLAIAASVGFVAAIKPLLEKGADPTIKDADGCTALALAARFGHADSALAMLDGDADTRKQFIDTPDECGRTPLFLATLYGHEQIVRILLTKGSLARKKTTSAGRSPLSFANDHQEGKKNLRSVWEWLACPYYANIDTVATKKASHKARRSAVDARCDQCQFALSVYDTHFHCVICHNDNFDICMECFGSGYTCLDPSHVLQKFAWVEDSWVPVPDEPVHQNTLTVTLR</sequence>